<feature type="region of interest" description="Disordered" evidence="1">
    <location>
        <begin position="1"/>
        <end position="22"/>
    </location>
</feature>
<dbReference type="EMBL" id="ML119827">
    <property type="protein sequence ID" value="RPA73275.1"/>
    <property type="molecule type" value="Genomic_DNA"/>
</dbReference>
<feature type="domain" description="SWIM-type" evidence="2">
    <location>
        <begin position="561"/>
        <end position="583"/>
    </location>
</feature>
<evidence type="ECO:0000313" key="3">
    <source>
        <dbReference type="EMBL" id="RPA73275.1"/>
    </source>
</evidence>
<dbReference type="AlphaFoldDB" id="A0A3N4HGS0"/>
<feature type="region of interest" description="Disordered" evidence="1">
    <location>
        <begin position="166"/>
        <end position="204"/>
    </location>
</feature>
<dbReference type="Pfam" id="PF04434">
    <property type="entry name" value="SWIM"/>
    <property type="match status" value="1"/>
</dbReference>
<feature type="compositionally biased region" description="Polar residues" evidence="1">
    <location>
        <begin position="184"/>
        <end position="204"/>
    </location>
</feature>
<dbReference type="Proteomes" id="UP000275078">
    <property type="component" value="Unassembled WGS sequence"/>
</dbReference>
<feature type="compositionally biased region" description="Low complexity" evidence="1">
    <location>
        <begin position="89"/>
        <end position="98"/>
    </location>
</feature>
<keyword evidence="4" id="KW-1185">Reference proteome</keyword>
<evidence type="ECO:0000313" key="4">
    <source>
        <dbReference type="Proteomes" id="UP000275078"/>
    </source>
</evidence>
<feature type="region of interest" description="Disordered" evidence="1">
    <location>
        <begin position="81"/>
        <end position="117"/>
    </location>
</feature>
<feature type="region of interest" description="Disordered" evidence="1">
    <location>
        <begin position="440"/>
        <end position="474"/>
    </location>
</feature>
<evidence type="ECO:0000256" key="1">
    <source>
        <dbReference type="SAM" id="MobiDB-lite"/>
    </source>
</evidence>
<accession>A0A3N4HGS0</accession>
<name>A0A3N4HGS0_ASCIM</name>
<gene>
    <name evidence="3" type="ORF">BJ508DRAFT_313960</name>
</gene>
<organism evidence="3 4">
    <name type="scientific">Ascobolus immersus RN42</name>
    <dbReference type="NCBI Taxonomy" id="1160509"/>
    <lineage>
        <taxon>Eukaryota</taxon>
        <taxon>Fungi</taxon>
        <taxon>Dikarya</taxon>
        <taxon>Ascomycota</taxon>
        <taxon>Pezizomycotina</taxon>
        <taxon>Pezizomycetes</taxon>
        <taxon>Pezizales</taxon>
        <taxon>Ascobolaceae</taxon>
        <taxon>Ascobolus</taxon>
    </lineage>
</organism>
<proteinExistence type="predicted"/>
<evidence type="ECO:0000259" key="2">
    <source>
        <dbReference type="Pfam" id="PF04434"/>
    </source>
</evidence>
<reference evidence="3 4" key="1">
    <citation type="journal article" date="2018" name="Nat. Ecol. Evol.">
        <title>Pezizomycetes genomes reveal the molecular basis of ectomycorrhizal truffle lifestyle.</title>
        <authorList>
            <person name="Murat C."/>
            <person name="Payen T."/>
            <person name="Noel B."/>
            <person name="Kuo A."/>
            <person name="Morin E."/>
            <person name="Chen J."/>
            <person name="Kohler A."/>
            <person name="Krizsan K."/>
            <person name="Balestrini R."/>
            <person name="Da Silva C."/>
            <person name="Montanini B."/>
            <person name="Hainaut M."/>
            <person name="Levati E."/>
            <person name="Barry K.W."/>
            <person name="Belfiori B."/>
            <person name="Cichocki N."/>
            <person name="Clum A."/>
            <person name="Dockter R.B."/>
            <person name="Fauchery L."/>
            <person name="Guy J."/>
            <person name="Iotti M."/>
            <person name="Le Tacon F."/>
            <person name="Lindquist E.A."/>
            <person name="Lipzen A."/>
            <person name="Malagnac F."/>
            <person name="Mello A."/>
            <person name="Molinier V."/>
            <person name="Miyauchi S."/>
            <person name="Poulain J."/>
            <person name="Riccioni C."/>
            <person name="Rubini A."/>
            <person name="Sitrit Y."/>
            <person name="Splivallo R."/>
            <person name="Traeger S."/>
            <person name="Wang M."/>
            <person name="Zifcakova L."/>
            <person name="Wipf D."/>
            <person name="Zambonelli A."/>
            <person name="Paolocci F."/>
            <person name="Nowrousian M."/>
            <person name="Ottonello S."/>
            <person name="Baldrian P."/>
            <person name="Spatafora J.W."/>
            <person name="Henrissat B."/>
            <person name="Nagy L.G."/>
            <person name="Aury J.M."/>
            <person name="Wincker P."/>
            <person name="Grigoriev I.V."/>
            <person name="Bonfante P."/>
            <person name="Martin F.M."/>
        </authorList>
    </citation>
    <scope>NUCLEOTIDE SEQUENCE [LARGE SCALE GENOMIC DNA]</scope>
    <source>
        <strain evidence="3 4">RN42</strain>
    </source>
</reference>
<protein>
    <recommendedName>
        <fullName evidence="2">SWIM-type domain-containing protein</fullName>
    </recommendedName>
</protein>
<dbReference type="InterPro" id="IPR007527">
    <property type="entry name" value="Znf_SWIM"/>
</dbReference>
<dbReference type="GO" id="GO:0008270">
    <property type="term" value="F:zinc ion binding"/>
    <property type="evidence" value="ECO:0007669"/>
    <property type="project" value="InterPro"/>
</dbReference>
<feature type="compositionally biased region" description="Polar residues" evidence="1">
    <location>
        <begin position="441"/>
        <end position="459"/>
    </location>
</feature>
<sequence>MPYPSRSQTSKKRCLSPGLATPILRAESTKRRRIHISPPPIPATSESARSKLFAAVRESLSTLQAEENGLTTPILRAGTTKGRCISKPTTSATSATSSRSPELSPRVDAYTHRAPATRKRSPLVLDLDIGTREDSGVRYRRLMEESPEAPMVARGAVFMGLGPNGSSASAGKALRRASGASRGPSESGSGTTTPRQQRSSLGSQLMTFKDVASLDMDNEKHYIVKVRDLSPNALDNVDDYNYNSTEIRLFRRLATTIDQNIEKLAAQVTGRGTRNNDTSLVLFRGVGAAYAAGFLADCGFPSCAVSHRNALGPGVYLTTHFESAVHYSKPPGGRFPSANGHHKTHLFPKGGIFAFRPYGGAFEGYKVVEYELGDPVWEAIVIGNLHGPTQPNKQADFTGLTVAQYQRYVAADVIIGPLVGNYTAVQNLGVRPIAALKSNRGFDQSQRGSSRIKSSTQSGKALAAQPDQPPNPEDVIIDMYGPKEDHEILPVELLIQIWNEMMQKRFSTRQLADNSVVPSRFYTPTVAKWSSKERAASDHFQSLPSRPNLGVISDRVTRQQWTVNLETRTCTCGEFQKVDLPCRYAFNFILHVTNGATCGLGERLMMVETKPPSGTFQLGGTYLRASRAQKG</sequence>